<sequence length="156" mass="17948">MSLTARDVMDTRYRTLQPQTPIAEAIDIFEKASEERGQRVFGMMVTDEAGRLVGMLSMYDILLLMRPKHIHIWGEMKDIDVSGFIREACERAKPILVGDIMTTEVVTIEPDTHLMLIVDIMIKKHIRRLPVIDNGKVVGIVYISTVFHHLMKQMKR</sequence>
<organism evidence="4 5">
    <name type="scientific">Desulforhabdus amnigena</name>
    <dbReference type="NCBI Taxonomy" id="40218"/>
    <lineage>
        <taxon>Bacteria</taxon>
        <taxon>Pseudomonadati</taxon>
        <taxon>Thermodesulfobacteriota</taxon>
        <taxon>Syntrophobacteria</taxon>
        <taxon>Syntrophobacterales</taxon>
        <taxon>Syntrophobacteraceae</taxon>
        <taxon>Desulforhabdus</taxon>
    </lineage>
</organism>
<gene>
    <name evidence="4" type="ORF">DAMNIGENAA_13880</name>
</gene>
<dbReference type="RefSeq" id="WP_281793235.1">
    <property type="nucleotide sequence ID" value="NZ_BSDR01000001.1"/>
</dbReference>
<evidence type="ECO:0000313" key="4">
    <source>
        <dbReference type="EMBL" id="GLI33955.1"/>
    </source>
</evidence>
<dbReference type="Pfam" id="PF00571">
    <property type="entry name" value="CBS"/>
    <property type="match status" value="2"/>
</dbReference>
<keyword evidence="1 2" id="KW-0129">CBS domain</keyword>
<evidence type="ECO:0000313" key="5">
    <source>
        <dbReference type="Proteomes" id="UP001144372"/>
    </source>
</evidence>
<evidence type="ECO:0000256" key="2">
    <source>
        <dbReference type="PROSITE-ProRule" id="PRU00703"/>
    </source>
</evidence>
<dbReference type="AlphaFoldDB" id="A0A9W6D4F8"/>
<dbReference type="SUPFAM" id="SSF54631">
    <property type="entry name" value="CBS-domain pair"/>
    <property type="match status" value="1"/>
</dbReference>
<protein>
    <recommendedName>
        <fullName evidence="3">CBS domain-containing protein</fullName>
    </recommendedName>
</protein>
<evidence type="ECO:0000256" key="1">
    <source>
        <dbReference type="ARBA" id="ARBA00023122"/>
    </source>
</evidence>
<dbReference type="EMBL" id="BSDR01000001">
    <property type="protein sequence ID" value="GLI33955.1"/>
    <property type="molecule type" value="Genomic_DNA"/>
</dbReference>
<proteinExistence type="predicted"/>
<feature type="domain" description="CBS" evidence="3">
    <location>
        <begin position="9"/>
        <end position="76"/>
    </location>
</feature>
<dbReference type="Gene3D" id="3.10.580.10">
    <property type="entry name" value="CBS-domain"/>
    <property type="match status" value="1"/>
</dbReference>
<dbReference type="InterPro" id="IPR051257">
    <property type="entry name" value="Diverse_CBS-Domain"/>
</dbReference>
<dbReference type="PANTHER" id="PTHR43080:SF26">
    <property type="entry name" value="REGULATORY PROTEIN"/>
    <property type="match status" value="1"/>
</dbReference>
<keyword evidence="5" id="KW-1185">Reference proteome</keyword>
<dbReference type="PROSITE" id="PS51371">
    <property type="entry name" value="CBS"/>
    <property type="match status" value="2"/>
</dbReference>
<name>A0A9W6D4F8_9BACT</name>
<feature type="domain" description="CBS" evidence="3">
    <location>
        <begin position="101"/>
        <end position="156"/>
    </location>
</feature>
<dbReference type="PANTHER" id="PTHR43080">
    <property type="entry name" value="CBS DOMAIN-CONTAINING PROTEIN CBSX3, MITOCHONDRIAL"/>
    <property type="match status" value="1"/>
</dbReference>
<evidence type="ECO:0000259" key="3">
    <source>
        <dbReference type="PROSITE" id="PS51371"/>
    </source>
</evidence>
<reference evidence="4" key="1">
    <citation type="submission" date="2022-12" db="EMBL/GenBank/DDBJ databases">
        <title>Reference genome sequencing for broad-spectrum identification of bacterial and archaeal isolates by mass spectrometry.</title>
        <authorList>
            <person name="Sekiguchi Y."/>
            <person name="Tourlousse D.M."/>
        </authorList>
    </citation>
    <scope>NUCLEOTIDE SEQUENCE</scope>
    <source>
        <strain evidence="4">ASRB1</strain>
    </source>
</reference>
<accession>A0A9W6D4F8</accession>
<comment type="caution">
    <text evidence="4">The sequence shown here is derived from an EMBL/GenBank/DDBJ whole genome shotgun (WGS) entry which is preliminary data.</text>
</comment>
<dbReference type="Proteomes" id="UP001144372">
    <property type="component" value="Unassembled WGS sequence"/>
</dbReference>
<dbReference type="InterPro" id="IPR000644">
    <property type="entry name" value="CBS_dom"/>
</dbReference>
<dbReference type="SMART" id="SM00116">
    <property type="entry name" value="CBS"/>
    <property type="match status" value="2"/>
</dbReference>
<dbReference type="InterPro" id="IPR046342">
    <property type="entry name" value="CBS_dom_sf"/>
</dbReference>